<proteinExistence type="predicted"/>
<comment type="caution">
    <text evidence="2">The sequence shown here is derived from an EMBL/GenBank/DDBJ whole genome shotgun (WGS) entry which is preliminary data.</text>
</comment>
<evidence type="ECO:0000259" key="1">
    <source>
        <dbReference type="Pfam" id="PF01850"/>
    </source>
</evidence>
<reference evidence="2 3" key="1">
    <citation type="submission" date="2018-01" db="EMBL/GenBank/DDBJ databases">
        <title>A novel member of the phylum Bacteroidetes isolated from glacier ice.</title>
        <authorList>
            <person name="Liu Q."/>
            <person name="Xin Y.-H."/>
        </authorList>
    </citation>
    <scope>NUCLEOTIDE SEQUENCE [LARGE SCALE GENOMIC DNA]</scope>
    <source>
        <strain evidence="2 3">RB1R16</strain>
    </source>
</reference>
<sequence length="110" mass="12380">MSQKKLAENPKVSAQVISEFINVTRRQIALSKADILIYCSDLLRDCECIPVSWETLNKAASLIQKYNFQIFDAIILAAALEGNCTLLYSEDMQHGLKIDSLTIINPFWAT</sequence>
<keyword evidence="3" id="KW-1185">Reference proteome</keyword>
<dbReference type="Pfam" id="PF01850">
    <property type="entry name" value="PIN"/>
    <property type="match status" value="1"/>
</dbReference>
<dbReference type="RefSeq" id="WP_105037381.1">
    <property type="nucleotide sequence ID" value="NZ_PPSL01000001.1"/>
</dbReference>
<evidence type="ECO:0000313" key="3">
    <source>
        <dbReference type="Proteomes" id="UP000239872"/>
    </source>
</evidence>
<dbReference type="CDD" id="cd18692">
    <property type="entry name" value="PIN_VapC-like"/>
    <property type="match status" value="1"/>
</dbReference>
<dbReference type="Gene3D" id="3.40.50.1010">
    <property type="entry name" value="5'-nuclease"/>
    <property type="match status" value="1"/>
</dbReference>
<dbReference type="EMBL" id="PPSL01000001">
    <property type="protein sequence ID" value="PQJ12498.1"/>
    <property type="molecule type" value="Genomic_DNA"/>
</dbReference>
<dbReference type="Proteomes" id="UP000239872">
    <property type="component" value="Unassembled WGS sequence"/>
</dbReference>
<dbReference type="InterPro" id="IPR002716">
    <property type="entry name" value="PIN_dom"/>
</dbReference>
<name>A0A2S7T0P0_9BACT</name>
<dbReference type="InterPro" id="IPR029060">
    <property type="entry name" value="PIN-like_dom_sf"/>
</dbReference>
<accession>A0A2S7T0P0</accession>
<dbReference type="SUPFAM" id="SSF88723">
    <property type="entry name" value="PIN domain-like"/>
    <property type="match status" value="1"/>
</dbReference>
<organism evidence="2 3">
    <name type="scientific">Flavipsychrobacter stenotrophus</name>
    <dbReference type="NCBI Taxonomy" id="2077091"/>
    <lineage>
        <taxon>Bacteria</taxon>
        <taxon>Pseudomonadati</taxon>
        <taxon>Bacteroidota</taxon>
        <taxon>Chitinophagia</taxon>
        <taxon>Chitinophagales</taxon>
        <taxon>Chitinophagaceae</taxon>
        <taxon>Flavipsychrobacter</taxon>
    </lineage>
</organism>
<gene>
    <name evidence="2" type="ORF">CJD36_001750</name>
</gene>
<evidence type="ECO:0000313" key="2">
    <source>
        <dbReference type="EMBL" id="PQJ12498.1"/>
    </source>
</evidence>
<protein>
    <recommendedName>
        <fullName evidence="1">PIN domain-containing protein</fullName>
    </recommendedName>
</protein>
<feature type="domain" description="PIN" evidence="1">
    <location>
        <begin position="8"/>
        <end position="91"/>
    </location>
</feature>
<dbReference type="AlphaFoldDB" id="A0A2S7T0P0"/>